<keyword evidence="8" id="KW-0347">Helicase</keyword>
<keyword evidence="2 6" id="KW-0227">DNA damage</keyword>
<dbReference type="SUPFAM" id="SSF47781">
    <property type="entry name" value="RuvA domain 2-like"/>
    <property type="match status" value="1"/>
</dbReference>
<evidence type="ECO:0000256" key="2">
    <source>
        <dbReference type="ARBA" id="ARBA00022763"/>
    </source>
</evidence>
<evidence type="ECO:0000313" key="9">
    <source>
        <dbReference type="Proteomes" id="UP000190285"/>
    </source>
</evidence>
<dbReference type="InterPro" id="IPR000085">
    <property type="entry name" value="RuvA"/>
</dbReference>
<dbReference type="HAMAP" id="MF_00031">
    <property type="entry name" value="DNA_HJ_migration_RuvA"/>
    <property type="match status" value="1"/>
</dbReference>
<dbReference type="SMART" id="SM00278">
    <property type="entry name" value="HhH1"/>
    <property type="match status" value="2"/>
</dbReference>
<dbReference type="GO" id="GO:0009378">
    <property type="term" value="F:four-way junction helicase activity"/>
    <property type="evidence" value="ECO:0007669"/>
    <property type="project" value="InterPro"/>
</dbReference>
<dbReference type="InterPro" id="IPR012340">
    <property type="entry name" value="NA-bd_OB-fold"/>
</dbReference>
<dbReference type="Gene3D" id="1.10.8.10">
    <property type="entry name" value="DNA helicase RuvA subunit, C-terminal domain"/>
    <property type="match status" value="1"/>
</dbReference>
<dbReference type="EMBL" id="FUZT01000005">
    <property type="protein sequence ID" value="SKC70202.1"/>
    <property type="molecule type" value="Genomic_DNA"/>
</dbReference>
<evidence type="ECO:0000259" key="7">
    <source>
        <dbReference type="PROSITE" id="PS50030"/>
    </source>
</evidence>
<dbReference type="Gene3D" id="1.10.150.20">
    <property type="entry name" value="5' to 3' exonuclease, C-terminal subdomain"/>
    <property type="match status" value="1"/>
</dbReference>
<dbReference type="CDD" id="cd14332">
    <property type="entry name" value="UBA_RuvA_C"/>
    <property type="match status" value="1"/>
</dbReference>
<dbReference type="AlphaFoldDB" id="A0A1T5L2B2"/>
<dbReference type="InterPro" id="IPR036267">
    <property type="entry name" value="RuvA_C_sf"/>
</dbReference>
<accession>A0A1T5L2B2</accession>
<dbReference type="GO" id="GO:0005737">
    <property type="term" value="C:cytoplasm"/>
    <property type="evidence" value="ECO:0007669"/>
    <property type="project" value="UniProtKB-SubCell"/>
</dbReference>
<evidence type="ECO:0000256" key="3">
    <source>
        <dbReference type="ARBA" id="ARBA00023125"/>
    </source>
</evidence>
<gene>
    <name evidence="6" type="primary">ruvA</name>
    <name evidence="8" type="ORF">SAMN02194393_02394</name>
</gene>
<dbReference type="GO" id="GO:0048476">
    <property type="term" value="C:Holliday junction resolvase complex"/>
    <property type="evidence" value="ECO:0007669"/>
    <property type="project" value="UniProtKB-UniRule"/>
</dbReference>
<evidence type="ECO:0000256" key="4">
    <source>
        <dbReference type="ARBA" id="ARBA00023172"/>
    </source>
</evidence>
<dbReference type="Proteomes" id="UP000190285">
    <property type="component" value="Unassembled WGS sequence"/>
</dbReference>
<comment type="similarity">
    <text evidence="6">Belongs to the RuvA family.</text>
</comment>
<dbReference type="InterPro" id="IPR010994">
    <property type="entry name" value="RuvA_2-like"/>
</dbReference>
<keyword evidence="8" id="KW-0547">Nucleotide-binding</keyword>
<dbReference type="SUPFAM" id="SSF50249">
    <property type="entry name" value="Nucleic acid-binding proteins"/>
    <property type="match status" value="1"/>
</dbReference>
<feature type="domain" description="UBA" evidence="7">
    <location>
        <begin position="155"/>
        <end position="200"/>
    </location>
</feature>
<dbReference type="InterPro" id="IPR015940">
    <property type="entry name" value="UBA"/>
</dbReference>
<dbReference type="Gene3D" id="2.40.50.140">
    <property type="entry name" value="Nucleic acid-binding proteins"/>
    <property type="match status" value="1"/>
</dbReference>
<dbReference type="GO" id="GO:0000400">
    <property type="term" value="F:four-way junction DNA binding"/>
    <property type="evidence" value="ECO:0007669"/>
    <property type="project" value="UniProtKB-UniRule"/>
</dbReference>
<feature type="region of interest" description="Domain III" evidence="6">
    <location>
        <begin position="155"/>
        <end position="200"/>
    </location>
</feature>
<comment type="subunit">
    <text evidence="6">Homotetramer. Forms an RuvA(8)-RuvB(12)-Holliday junction (HJ) complex. HJ DNA is sandwiched between 2 RuvA tetramers; dsDNA enters through RuvA and exits via RuvB. An RuvB hexamer assembles on each DNA strand where it exits the tetramer. Each RuvB hexamer is contacted by two RuvA subunits (via domain III) on 2 adjacent RuvB subunits; this complex drives branch migration. In the full resolvosome a probable DNA-RuvA(4)-RuvB(12)-RuvC(2) complex forms which resolves the HJ.</text>
</comment>
<dbReference type="OrthoDB" id="5293449at2"/>
<dbReference type="Pfam" id="PF01330">
    <property type="entry name" value="RuvA_N"/>
    <property type="match status" value="1"/>
</dbReference>
<name>A0A1T5L2B2_9FIRM</name>
<dbReference type="PROSITE" id="PS50030">
    <property type="entry name" value="UBA"/>
    <property type="match status" value="1"/>
</dbReference>
<dbReference type="Pfam" id="PF14520">
    <property type="entry name" value="HHH_5"/>
    <property type="match status" value="1"/>
</dbReference>
<reference evidence="8 9" key="1">
    <citation type="submission" date="2017-02" db="EMBL/GenBank/DDBJ databases">
        <authorList>
            <person name="Peterson S.W."/>
        </authorList>
    </citation>
    <scope>NUCLEOTIDE SEQUENCE [LARGE SCALE GENOMIC DNA]</scope>
    <source>
        <strain evidence="8 9">M1</strain>
    </source>
</reference>
<keyword evidence="3 6" id="KW-0238">DNA-binding</keyword>
<sequence length="200" mass="22087">MIDFIKGKIEYIGQDYVVIENNSIGYKVLTSAYTVADLNGKSDNAIVYTQMIVREDDISLCGFSTRAELKVFDLLRTVKGVGTKVALGILSSLPYVQLLNVLSAGDVTSLTRAPGIGKKTAQRIILELKDKVDKSDEFKSLESIDFEKNIINMNTENDEAIEALVSLGYSKVEAQKAMKGIDDNLPIEEMIKQALKMLVK</sequence>
<protein>
    <recommendedName>
        <fullName evidence="6">Holliday junction branch migration complex subunit RuvA</fullName>
    </recommendedName>
</protein>
<dbReference type="InterPro" id="IPR013849">
    <property type="entry name" value="DNA_helicase_Holl-junc_RuvA_I"/>
</dbReference>
<dbReference type="STRING" id="36842.SAMN02194393_02394"/>
<evidence type="ECO:0000256" key="1">
    <source>
        <dbReference type="ARBA" id="ARBA00022490"/>
    </source>
</evidence>
<dbReference type="InterPro" id="IPR011114">
    <property type="entry name" value="RuvA_C"/>
</dbReference>
<evidence type="ECO:0000256" key="5">
    <source>
        <dbReference type="ARBA" id="ARBA00023204"/>
    </source>
</evidence>
<keyword evidence="5 6" id="KW-0234">DNA repair</keyword>
<keyword evidence="4 6" id="KW-0233">DNA recombination</keyword>
<organism evidence="8 9">
    <name type="scientific">Maledivibacter halophilus</name>
    <dbReference type="NCBI Taxonomy" id="36842"/>
    <lineage>
        <taxon>Bacteria</taxon>
        <taxon>Bacillati</taxon>
        <taxon>Bacillota</taxon>
        <taxon>Clostridia</taxon>
        <taxon>Peptostreptococcales</taxon>
        <taxon>Caminicellaceae</taxon>
        <taxon>Maledivibacter</taxon>
    </lineage>
</organism>
<keyword evidence="8" id="KW-0378">Hydrolase</keyword>
<comment type="function">
    <text evidence="6">The RuvA-RuvB-RuvC complex processes Holliday junction (HJ) DNA during genetic recombination and DNA repair, while the RuvA-RuvB complex plays an important role in the rescue of blocked DNA replication forks via replication fork reversal (RFR). RuvA specifically binds to HJ cruciform DNA, conferring on it an open structure. The RuvB hexamer acts as an ATP-dependent pump, pulling dsDNA into and through the RuvAB complex. HJ branch migration allows RuvC to scan DNA until it finds its consensus sequence, where it cleaves and resolves the cruciform DNA.</text>
</comment>
<feature type="region of interest" description="Domain I" evidence="6">
    <location>
        <begin position="1"/>
        <end position="64"/>
    </location>
</feature>
<evidence type="ECO:0000256" key="6">
    <source>
        <dbReference type="HAMAP-Rule" id="MF_00031"/>
    </source>
</evidence>
<dbReference type="GO" id="GO:0006310">
    <property type="term" value="P:DNA recombination"/>
    <property type="evidence" value="ECO:0007669"/>
    <property type="project" value="UniProtKB-UniRule"/>
</dbReference>
<keyword evidence="9" id="KW-1185">Reference proteome</keyword>
<comment type="subcellular location">
    <subcellularLocation>
        <location evidence="6">Cytoplasm</location>
    </subcellularLocation>
</comment>
<proteinExistence type="inferred from homology"/>
<keyword evidence="1 6" id="KW-0963">Cytoplasm</keyword>
<dbReference type="Pfam" id="PF07499">
    <property type="entry name" value="RuvA_C"/>
    <property type="match status" value="1"/>
</dbReference>
<dbReference type="GO" id="GO:0005524">
    <property type="term" value="F:ATP binding"/>
    <property type="evidence" value="ECO:0007669"/>
    <property type="project" value="InterPro"/>
</dbReference>
<evidence type="ECO:0000313" key="8">
    <source>
        <dbReference type="EMBL" id="SKC70202.1"/>
    </source>
</evidence>
<keyword evidence="8" id="KW-0067">ATP-binding</keyword>
<dbReference type="RefSeq" id="WP_079491896.1">
    <property type="nucleotide sequence ID" value="NZ_FUZT01000005.1"/>
</dbReference>
<dbReference type="GO" id="GO:0006281">
    <property type="term" value="P:DNA repair"/>
    <property type="evidence" value="ECO:0007669"/>
    <property type="project" value="UniProtKB-UniRule"/>
</dbReference>
<comment type="caution">
    <text evidence="6">Lacks conserved residue(s) required for the propagation of feature annotation.</text>
</comment>
<dbReference type="InterPro" id="IPR003583">
    <property type="entry name" value="Hlx-hairpin-Hlx_DNA-bd_motif"/>
</dbReference>
<dbReference type="GO" id="GO:0009379">
    <property type="term" value="C:Holliday junction helicase complex"/>
    <property type="evidence" value="ECO:0007669"/>
    <property type="project" value="InterPro"/>
</dbReference>
<dbReference type="NCBIfam" id="TIGR00084">
    <property type="entry name" value="ruvA"/>
    <property type="match status" value="1"/>
</dbReference>
<comment type="domain">
    <text evidence="6">Has three domains with a flexible linker between the domains II and III and assumes an 'L' shape. Domain III is highly mobile and contacts RuvB.</text>
</comment>
<dbReference type="SUPFAM" id="SSF46929">
    <property type="entry name" value="DNA helicase RuvA subunit, C-terminal domain"/>
    <property type="match status" value="1"/>
</dbReference>